<organism evidence="1 2">
    <name type="scientific">Penicillium concentricum</name>
    <dbReference type="NCBI Taxonomy" id="293559"/>
    <lineage>
        <taxon>Eukaryota</taxon>
        <taxon>Fungi</taxon>
        <taxon>Dikarya</taxon>
        <taxon>Ascomycota</taxon>
        <taxon>Pezizomycotina</taxon>
        <taxon>Eurotiomycetes</taxon>
        <taxon>Eurotiomycetidae</taxon>
        <taxon>Eurotiales</taxon>
        <taxon>Aspergillaceae</taxon>
        <taxon>Penicillium</taxon>
    </lineage>
</organism>
<name>A0A9W9VBX1_9EURO</name>
<dbReference type="EMBL" id="JAPZBT010000002">
    <property type="protein sequence ID" value="KAJ5373766.1"/>
    <property type="molecule type" value="Genomic_DNA"/>
</dbReference>
<evidence type="ECO:0000313" key="1">
    <source>
        <dbReference type="EMBL" id="KAJ5373766.1"/>
    </source>
</evidence>
<reference evidence="1" key="2">
    <citation type="journal article" date="2023" name="IMA Fungus">
        <title>Comparative genomic study of the Penicillium genus elucidates a diverse pangenome and 15 lateral gene transfer events.</title>
        <authorList>
            <person name="Petersen C."/>
            <person name="Sorensen T."/>
            <person name="Nielsen M.R."/>
            <person name="Sondergaard T.E."/>
            <person name="Sorensen J.L."/>
            <person name="Fitzpatrick D.A."/>
            <person name="Frisvad J.C."/>
            <person name="Nielsen K.L."/>
        </authorList>
    </citation>
    <scope>NUCLEOTIDE SEQUENCE</scope>
    <source>
        <strain evidence="1">IBT 3081</strain>
    </source>
</reference>
<evidence type="ECO:0000313" key="2">
    <source>
        <dbReference type="Proteomes" id="UP001147752"/>
    </source>
</evidence>
<accession>A0A9W9VBX1</accession>
<proteinExistence type="predicted"/>
<sequence length="77" mass="7957">MAASQRVGIPWAGTVAGAVHLLTMSASLKTLNTDATFVPVFIPTWKRLAAANTLSLSWTGRGGNSSSTIGFADPPGR</sequence>
<comment type="caution">
    <text evidence="1">The sequence shown here is derived from an EMBL/GenBank/DDBJ whole genome shotgun (WGS) entry which is preliminary data.</text>
</comment>
<dbReference type="AlphaFoldDB" id="A0A9W9VBX1"/>
<protein>
    <submittedName>
        <fullName evidence="1">Uncharacterized protein</fullName>
    </submittedName>
</protein>
<keyword evidence="2" id="KW-1185">Reference proteome</keyword>
<dbReference type="Proteomes" id="UP001147752">
    <property type="component" value="Unassembled WGS sequence"/>
</dbReference>
<gene>
    <name evidence="1" type="ORF">N7517_005772</name>
</gene>
<dbReference type="RefSeq" id="XP_056579752.1">
    <property type="nucleotide sequence ID" value="XM_056723502.1"/>
</dbReference>
<dbReference type="OrthoDB" id="1669814at2759"/>
<dbReference type="GeneID" id="81462685"/>
<reference evidence="1" key="1">
    <citation type="submission" date="2022-12" db="EMBL/GenBank/DDBJ databases">
        <authorList>
            <person name="Petersen C."/>
        </authorList>
    </citation>
    <scope>NUCLEOTIDE SEQUENCE</scope>
    <source>
        <strain evidence="1">IBT 3081</strain>
    </source>
</reference>